<accession>A0A165EGI3</accession>
<dbReference type="InParanoid" id="A0A165EGI3"/>
<protein>
    <submittedName>
        <fullName evidence="1">Uncharacterized protein</fullName>
    </submittedName>
</protein>
<dbReference type="EMBL" id="KV427621">
    <property type="protein sequence ID" value="KZT07008.1"/>
    <property type="molecule type" value="Genomic_DNA"/>
</dbReference>
<dbReference type="GeneID" id="63818308"/>
<evidence type="ECO:0000313" key="2">
    <source>
        <dbReference type="Proteomes" id="UP000076871"/>
    </source>
</evidence>
<dbReference type="RefSeq" id="XP_040764748.1">
    <property type="nucleotide sequence ID" value="XM_040901276.1"/>
</dbReference>
<sequence>MWRRVNRTAWETTSVVWEERFRLGERVVCASTQGAVLGVWTASVRGPGNCGQAPDSLADDPGLPSAFRPKLSSVQRLRSCLTREARLHHHYMLRKQGVGRVGKECTTQHW</sequence>
<reference evidence="1 2" key="1">
    <citation type="journal article" date="2016" name="Mol. Biol. Evol.">
        <title>Comparative Genomics of Early-Diverging Mushroom-Forming Fungi Provides Insights into the Origins of Lignocellulose Decay Capabilities.</title>
        <authorList>
            <person name="Nagy L.G."/>
            <person name="Riley R."/>
            <person name="Tritt A."/>
            <person name="Adam C."/>
            <person name="Daum C."/>
            <person name="Floudas D."/>
            <person name="Sun H."/>
            <person name="Yadav J.S."/>
            <person name="Pangilinan J."/>
            <person name="Larsson K.H."/>
            <person name="Matsuura K."/>
            <person name="Barry K."/>
            <person name="Labutti K."/>
            <person name="Kuo R."/>
            <person name="Ohm R.A."/>
            <person name="Bhattacharya S.S."/>
            <person name="Shirouzu T."/>
            <person name="Yoshinaga Y."/>
            <person name="Martin F.M."/>
            <person name="Grigoriev I.V."/>
            <person name="Hibbett D.S."/>
        </authorList>
    </citation>
    <scope>NUCLEOTIDE SEQUENCE [LARGE SCALE GENOMIC DNA]</scope>
    <source>
        <strain evidence="1 2">93-53</strain>
    </source>
</reference>
<organism evidence="1 2">
    <name type="scientific">Laetiporus sulphureus 93-53</name>
    <dbReference type="NCBI Taxonomy" id="1314785"/>
    <lineage>
        <taxon>Eukaryota</taxon>
        <taxon>Fungi</taxon>
        <taxon>Dikarya</taxon>
        <taxon>Basidiomycota</taxon>
        <taxon>Agaricomycotina</taxon>
        <taxon>Agaricomycetes</taxon>
        <taxon>Polyporales</taxon>
        <taxon>Laetiporus</taxon>
    </lineage>
</organism>
<gene>
    <name evidence="1" type="ORF">LAESUDRAFT_127713</name>
</gene>
<dbReference type="Proteomes" id="UP000076871">
    <property type="component" value="Unassembled WGS sequence"/>
</dbReference>
<evidence type="ECO:0000313" key="1">
    <source>
        <dbReference type="EMBL" id="KZT07008.1"/>
    </source>
</evidence>
<proteinExistence type="predicted"/>
<name>A0A165EGI3_9APHY</name>
<keyword evidence="2" id="KW-1185">Reference proteome</keyword>
<dbReference type="AlphaFoldDB" id="A0A165EGI3"/>